<dbReference type="STRING" id="1817814.A2V81_00595"/>
<feature type="domain" description="PD-(D/E)XK endonuclease-like" evidence="1">
    <location>
        <begin position="91"/>
        <end position="231"/>
    </location>
</feature>
<dbReference type="InterPro" id="IPR038726">
    <property type="entry name" value="PDDEXK_AddAB-type"/>
</dbReference>
<organism evidence="2 3">
    <name type="scientific">Candidatus Abawacabacteria bacterium RBG_16_42_10</name>
    <dbReference type="NCBI Taxonomy" id="1817814"/>
    <lineage>
        <taxon>Bacteria</taxon>
        <taxon>Candidatus Abawacaibacteriota</taxon>
    </lineage>
</organism>
<accession>A0A1F4XKI5</accession>
<proteinExistence type="predicted"/>
<evidence type="ECO:0000259" key="1">
    <source>
        <dbReference type="Pfam" id="PF12705"/>
    </source>
</evidence>
<gene>
    <name evidence="2" type="ORF">A2V81_00595</name>
</gene>
<reference evidence="2 3" key="1">
    <citation type="journal article" date="2016" name="Nat. Commun.">
        <title>Thousands of microbial genomes shed light on interconnected biogeochemical processes in an aquifer system.</title>
        <authorList>
            <person name="Anantharaman K."/>
            <person name="Brown C.T."/>
            <person name="Hug L.A."/>
            <person name="Sharon I."/>
            <person name="Castelle C.J."/>
            <person name="Probst A.J."/>
            <person name="Thomas B.C."/>
            <person name="Singh A."/>
            <person name="Wilkins M.J."/>
            <person name="Karaoz U."/>
            <person name="Brodie E.L."/>
            <person name="Williams K.H."/>
            <person name="Hubbard S.S."/>
            <person name="Banfield J.F."/>
        </authorList>
    </citation>
    <scope>NUCLEOTIDE SEQUENCE [LARGE SCALE GENOMIC DNA]</scope>
</reference>
<dbReference type="InterPro" id="IPR011604">
    <property type="entry name" value="PDDEXK-like_dom_sf"/>
</dbReference>
<dbReference type="Proteomes" id="UP000177614">
    <property type="component" value="Unassembled WGS sequence"/>
</dbReference>
<dbReference type="Pfam" id="PF12705">
    <property type="entry name" value="PDDEXK_1"/>
    <property type="match status" value="1"/>
</dbReference>
<protein>
    <recommendedName>
        <fullName evidence="1">PD-(D/E)XK endonuclease-like domain-containing protein</fullName>
    </recommendedName>
</protein>
<sequence length="245" mass="28206">MIGYSKANSVMKDKNGFWIISPSSLYGYTECQSCFWVDNHYKRAPMLPLLLNNAMDSILKHRYDLYRAQDTFPPEAKVLEKEGIQPFTDITVLNNWREHTTPLKIVNEDLGYILRGKVDDVLLEADGRFIPADYKSSGDAPKEDKQKYYRDQLTAYGFMLAHHGYTVSDRAYLFHYFVKDKTDPTIDVLFDSHIDLVKIDVASLETKLRDIVVLLNGSYPGHNPNCHKCAYYTGRGEKTNDLILF</sequence>
<comment type="caution">
    <text evidence="2">The sequence shown here is derived from an EMBL/GenBank/DDBJ whole genome shotgun (WGS) entry which is preliminary data.</text>
</comment>
<dbReference type="AlphaFoldDB" id="A0A1F4XKI5"/>
<evidence type="ECO:0000313" key="3">
    <source>
        <dbReference type="Proteomes" id="UP000177614"/>
    </source>
</evidence>
<dbReference type="EMBL" id="MEWR01000009">
    <property type="protein sequence ID" value="OGC82222.1"/>
    <property type="molecule type" value="Genomic_DNA"/>
</dbReference>
<dbReference type="Gene3D" id="3.90.320.10">
    <property type="match status" value="1"/>
</dbReference>
<evidence type="ECO:0000313" key="2">
    <source>
        <dbReference type="EMBL" id="OGC82222.1"/>
    </source>
</evidence>
<name>A0A1F4XKI5_9BACT</name>